<organism evidence="5 6">
    <name type="scientific">Oleiharenicola lentus</name>
    <dbReference type="NCBI Taxonomy" id="2508720"/>
    <lineage>
        <taxon>Bacteria</taxon>
        <taxon>Pseudomonadati</taxon>
        <taxon>Verrucomicrobiota</taxon>
        <taxon>Opitutia</taxon>
        <taxon>Opitutales</taxon>
        <taxon>Opitutaceae</taxon>
        <taxon>Oleiharenicola</taxon>
    </lineage>
</organism>
<protein>
    <submittedName>
        <fullName evidence="5">Tetratricopeptide repeat protein</fullName>
    </submittedName>
</protein>
<dbReference type="PANTHER" id="PTHR44227">
    <property type="match status" value="1"/>
</dbReference>
<proteinExistence type="predicted"/>
<keyword evidence="4" id="KW-0472">Membrane</keyword>
<accession>A0A4Q1C8T5</accession>
<dbReference type="SMART" id="SM00028">
    <property type="entry name" value="TPR"/>
    <property type="match status" value="5"/>
</dbReference>
<dbReference type="GO" id="GO:0030968">
    <property type="term" value="P:endoplasmic reticulum unfolded protein response"/>
    <property type="evidence" value="ECO:0007669"/>
    <property type="project" value="TreeGrafter"/>
</dbReference>
<evidence type="ECO:0000313" key="5">
    <source>
        <dbReference type="EMBL" id="RXK55364.1"/>
    </source>
</evidence>
<comment type="caution">
    <text evidence="5">The sequence shown here is derived from an EMBL/GenBank/DDBJ whole genome shotgun (WGS) entry which is preliminary data.</text>
</comment>
<keyword evidence="1" id="KW-0677">Repeat</keyword>
<keyword evidence="4" id="KW-0812">Transmembrane</keyword>
<dbReference type="InterPro" id="IPR011990">
    <property type="entry name" value="TPR-like_helical_dom_sf"/>
</dbReference>
<sequence length="652" mass="70786">MTQTPPPKPADRRGVWLGAAGLLLLLGLAYHNSFRGPFVFDDLPAIVHNESIRALWPLTRVLAPELGDGGVTVSGRPLVNLSLALNYALGGESVTGYHAVNLLIHAAAALVLFGVVRRSLLLPALAPRWSSVALPAGLSVAALWALHPLQTAAVTYIVQRAEALMGLCFLVALYAFIRATEKPETGNLKPEEGRLAWLTLSVAACLAGMACKEVMVMAPLMIFLYDRTLVAGTFRRAWQVRWKCYLPLAATWLLLAWLVAGTGGRGRTAGFGVEVSPWTYALTQGEAIIHYLRLTLWPQPLVFDYGTATVAGFGAVWWQVAVIVFLLVAVAYALVRRPVIGLVGAWFFGLLAPSSSFVPVATQTMAEHRMYLALLAPVMLIVIGLHRLLGSRAGIAAAGLAVIWAGVTYARNFDYATAQGLWADTLAKRPANVRAHHNLGLAELAAGRLPEAEQHLRRAVALDPAAPEPHYNLGVVLARAGRPREGMAAYREVLRLEPAHGASRRNLGDLLMESGRPAEALAEFEAAIRAQPGVGEFHFSAGNAAAALGRFEAAAAYYREAVRLRPDYAEAHNNLGNSLLELDRLPEALEEFETALRHQPDYFEPRRTLALLLLLHLNRPAEARTHLEILARARPGDREIADALARARQLTR</sequence>
<dbReference type="EMBL" id="SDHX01000001">
    <property type="protein sequence ID" value="RXK55364.1"/>
    <property type="molecule type" value="Genomic_DNA"/>
</dbReference>
<evidence type="ECO:0000256" key="2">
    <source>
        <dbReference type="ARBA" id="ARBA00022803"/>
    </source>
</evidence>
<keyword evidence="4" id="KW-1133">Transmembrane helix</keyword>
<evidence type="ECO:0000256" key="1">
    <source>
        <dbReference type="ARBA" id="ARBA00022737"/>
    </source>
</evidence>
<evidence type="ECO:0000313" key="6">
    <source>
        <dbReference type="Proteomes" id="UP000290218"/>
    </source>
</evidence>
<feature type="transmembrane region" description="Helical" evidence="4">
    <location>
        <begin position="153"/>
        <end position="177"/>
    </location>
</feature>
<feature type="transmembrane region" description="Helical" evidence="4">
    <location>
        <begin position="342"/>
        <end position="362"/>
    </location>
</feature>
<feature type="repeat" description="TPR" evidence="3">
    <location>
        <begin position="535"/>
        <end position="568"/>
    </location>
</feature>
<dbReference type="OrthoDB" id="186434at2"/>
<feature type="transmembrane region" description="Helical" evidence="4">
    <location>
        <begin position="245"/>
        <end position="263"/>
    </location>
</feature>
<dbReference type="Pfam" id="PF13432">
    <property type="entry name" value="TPR_16"/>
    <property type="match status" value="3"/>
</dbReference>
<dbReference type="PROSITE" id="PS50293">
    <property type="entry name" value="TPR_REGION"/>
    <property type="match status" value="1"/>
</dbReference>
<reference evidence="5 6" key="1">
    <citation type="submission" date="2019-01" db="EMBL/GenBank/DDBJ databases">
        <title>Lacunisphaera sp. strain TWA-58.</title>
        <authorList>
            <person name="Chen W.-M."/>
        </authorList>
    </citation>
    <scope>NUCLEOTIDE SEQUENCE [LARGE SCALE GENOMIC DNA]</scope>
    <source>
        <strain evidence="5 6">TWA-58</strain>
    </source>
</reference>
<keyword evidence="6" id="KW-1185">Reference proteome</keyword>
<name>A0A4Q1C8T5_9BACT</name>
<evidence type="ECO:0000256" key="3">
    <source>
        <dbReference type="PROSITE-ProRule" id="PRU00339"/>
    </source>
</evidence>
<dbReference type="GO" id="GO:0035269">
    <property type="term" value="P:protein O-linked glycosylation via mannose"/>
    <property type="evidence" value="ECO:0007669"/>
    <property type="project" value="TreeGrafter"/>
</dbReference>
<feature type="transmembrane region" description="Helical" evidence="4">
    <location>
        <begin position="128"/>
        <end position="147"/>
    </location>
</feature>
<feature type="repeat" description="TPR" evidence="3">
    <location>
        <begin position="467"/>
        <end position="500"/>
    </location>
</feature>
<gene>
    <name evidence="5" type="ORF">ESB00_05555</name>
</gene>
<feature type="repeat" description="TPR" evidence="3">
    <location>
        <begin position="569"/>
        <end position="602"/>
    </location>
</feature>
<dbReference type="GO" id="GO:0000030">
    <property type="term" value="F:mannosyltransferase activity"/>
    <property type="evidence" value="ECO:0007669"/>
    <property type="project" value="TreeGrafter"/>
</dbReference>
<dbReference type="PANTHER" id="PTHR44227:SF3">
    <property type="entry name" value="PROTEIN O-MANNOSYL-TRANSFERASE TMTC4"/>
    <property type="match status" value="1"/>
</dbReference>
<dbReference type="AlphaFoldDB" id="A0A4Q1C8T5"/>
<dbReference type="InterPro" id="IPR052346">
    <property type="entry name" value="O-mannosyl-transferase_TMTC"/>
</dbReference>
<dbReference type="RefSeq" id="WP_129046729.1">
    <property type="nucleotide sequence ID" value="NZ_SDHX01000001.1"/>
</dbReference>
<dbReference type="Proteomes" id="UP000290218">
    <property type="component" value="Unassembled WGS sequence"/>
</dbReference>
<dbReference type="SUPFAM" id="SSF48452">
    <property type="entry name" value="TPR-like"/>
    <property type="match status" value="1"/>
</dbReference>
<evidence type="ECO:0000256" key="4">
    <source>
        <dbReference type="SAM" id="Phobius"/>
    </source>
</evidence>
<feature type="repeat" description="TPR" evidence="3">
    <location>
        <begin position="433"/>
        <end position="466"/>
    </location>
</feature>
<feature type="transmembrane region" description="Helical" evidence="4">
    <location>
        <begin position="316"/>
        <end position="335"/>
    </location>
</feature>
<feature type="transmembrane region" description="Helical" evidence="4">
    <location>
        <begin position="368"/>
        <end position="386"/>
    </location>
</feature>
<dbReference type="PROSITE" id="PS50005">
    <property type="entry name" value="TPR"/>
    <property type="match status" value="4"/>
</dbReference>
<dbReference type="Gene3D" id="1.25.40.10">
    <property type="entry name" value="Tetratricopeptide repeat domain"/>
    <property type="match status" value="2"/>
</dbReference>
<feature type="transmembrane region" description="Helical" evidence="4">
    <location>
        <begin position="96"/>
        <end position="116"/>
    </location>
</feature>
<dbReference type="InterPro" id="IPR019734">
    <property type="entry name" value="TPR_rpt"/>
</dbReference>
<keyword evidence="2 3" id="KW-0802">TPR repeat</keyword>